<feature type="transmembrane region" description="Helical" evidence="1">
    <location>
        <begin position="7"/>
        <end position="36"/>
    </location>
</feature>
<accession>A0A1M5M5S7</accession>
<sequence length="169" mass="19317">MNSIKTLYFILNVIIFLLLIAIGLGIFFFVTLLFGIKQDFINLEVDLINFKTEAMLYVYTILRLGVYAIFIKALWNLRKATKLFLKKDFYNGELIKVLSISGKLMIITGVSAWCVNVISDVFFKFQFSIGLSEKALVYLFLIAIGLFLMLMSTVLRDAKAIKEENDLTV</sequence>
<proteinExistence type="predicted"/>
<name>A0A1M5M5S7_9FLAO</name>
<keyword evidence="1" id="KW-0472">Membrane</keyword>
<dbReference type="STRING" id="1089305.SAMN05444148_0809"/>
<evidence type="ECO:0008006" key="4">
    <source>
        <dbReference type="Google" id="ProtNLM"/>
    </source>
</evidence>
<reference evidence="3" key="1">
    <citation type="submission" date="2016-11" db="EMBL/GenBank/DDBJ databases">
        <authorList>
            <person name="Varghese N."/>
            <person name="Submissions S."/>
        </authorList>
    </citation>
    <scope>NUCLEOTIDE SEQUENCE [LARGE SCALE GENOMIC DNA]</scope>
    <source>
        <strain evidence="3">DSM 25330</strain>
    </source>
</reference>
<evidence type="ECO:0000256" key="1">
    <source>
        <dbReference type="SAM" id="Phobius"/>
    </source>
</evidence>
<dbReference type="OrthoDB" id="1444859at2"/>
<protein>
    <recommendedName>
        <fullName evidence="4">DUF2975 domain-containing protein</fullName>
    </recommendedName>
</protein>
<dbReference type="AlphaFoldDB" id="A0A1M5M5S7"/>
<dbReference type="Pfam" id="PF11188">
    <property type="entry name" value="DUF2975"/>
    <property type="match status" value="1"/>
</dbReference>
<keyword evidence="1" id="KW-0812">Transmembrane</keyword>
<keyword evidence="1" id="KW-1133">Transmembrane helix</keyword>
<evidence type="ECO:0000313" key="2">
    <source>
        <dbReference type="EMBL" id="SHG72601.1"/>
    </source>
</evidence>
<dbReference type="EMBL" id="FQWS01000001">
    <property type="protein sequence ID" value="SHG72601.1"/>
    <property type="molecule type" value="Genomic_DNA"/>
</dbReference>
<feature type="transmembrane region" description="Helical" evidence="1">
    <location>
        <begin position="56"/>
        <end position="77"/>
    </location>
</feature>
<feature type="transmembrane region" description="Helical" evidence="1">
    <location>
        <begin position="135"/>
        <end position="155"/>
    </location>
</feature>
<dbReference type="InterPro" id="IPR021354">
    <property type="entry name" value="DUF2975"/>
</dbReference>
<keyword evidence="3" id="KW-1185">Reference proteome</keyword>
<evidence type="ECO:0000313" key="3">
    <source>
        <dbReference type="Proteomes" id="UP000184522"/>
    </source>
</evidence>
<gene>
    <name evidence="2" type="ORF">SAMN05444148_0809</name>
</gene>
<dbReference type="Proteomes" id="UP000184522">
    <property type="component" value="Unassembled WGS sequence"/>
</dbReference>
<dbReference type="RefSeq" id="WP_073083437.1">
    <property type="nucleotide sequence ID" value="NZ_FQWS01000001.1"/>
</dbReference>
<organism evidence="2 3">
    <name type="scientific">Winogradskyella jejuensis</name>
    <dbReference type="NCBI Taxonomy" id="1089305"/>
    <lineage>
        <taxon>Bacteria</taxon>
        <taxon>Pseudomonadati</taxon>
        <taxon>Bacteroidota</taxon>
        <taxon>Flavobacteriia</taxon>
        <taxon>Flavobacteriales</taxon>
        <taxon>Flavobacteriaceae</taxon>
        <taxon>Winogradskyella</taxon>
    </lineage>
</organism>
<feature type="transmembrane region" description="Helical" evidence="1">
    <location>
        <begin position="104"/>
        <end position="123"/>
    </location>
</feature>